<feature type="domain" description="Shieldin complex subunit 2 second OB fold" evidence="3">
    <location>
        <begin position="596"/>
        <end position="677"/>
    </location>
</feature>
<dbReference type="Proteomes" id="UP000594220">
    <property type="component" value="Unplaced"/>
</dbReference>
<dbReference type="Pfam" id="PF21669">
    <property type="entry name" value="SHLD2_OB1"/>
    <property type="match status" value="1"/>
</dbReference>
<evidence type="ECO:0000313" key="5">
    <source>
        <dbReference type="Proteomes" id="UP000594220"/>
    </source>
</evidence>
<dbReference type="InterPro" id="IPR029715">
    <property type="entry name" value="FAM35A"/>
</dbReference>
<organism evidence="4 5">
    <name type="scientific">Crocodylus porosus</name>
    <name type="common">Saltwater crocodile</name>
    <name type="synonym">Estuarine crocodile</name>
    <dbReference type="NCBI Taxonomy" id="8502"/>
    <lineage>
        <taxon>Eukaryota</taxon>
        <taxon>Metazoa</taxon>
        <taxon>Chordata</taxon>
        <taxon>Craniata</taxon>
        <taxon>Vertebrata</taxon>
        <taxon>Euteleostomi</taxon>
        <taxon>Archelosauria</taxon>
        <taxon>Archosauria</taxon>
        <taxon>Crocodylia</taxon>
        <taxon>Longirostres</taxon>
        <taxon>Crocodylidae</taxon>
        <taxon>Crocodylus</taxon>
    </lineage>
</organism>
<accession>A0A7M4EU53</accession>
<dbReference type="GO" id="GO:2000042">
    <property type="term" value="P:negative regulation of double-strand break repair via homologous recombination"/>
    <property type="evidence" value="ECO:0007669"/>
    <property type="project" value="Ensembl"/>
</dbReference>
<protein>
    <submittedName>
        <fullName evidence="4">Shieldin complex subunit 2</fullName>
    </submittedName>
</protein>
<dbReference type="Pfam" id="PF22779">
    <property type="entry name" value="OB_SHLD2_2nd"/>
    <property type="match status" value="1"/>
</dbReference>
<dbReference type="GO" id="GO:0035861">
    <property type="term" value="C:site of double-strand break"/>
    <property type="evidence" value="ECO:0007669"/>
    <property type="project" value="Ensembl"/>
</dbReference>
<evidence type="ECO:0000259" key="2">
    <source>
        <dbReference type="Pfam" id="PF21669"/>
    </source>
</evidence>
<dbReference type="Pfam" id="PF15793">
    <property type="entry name" value="SHLD2_C"/>
    <property type="match status" value="1"/>
</dbReference>
<dbReference type="GO" id="GO:0015629">
    <property type="term" value="C:actin cytoskeleton"/>
    <property type="evidence" value="ECO:0007669"/>
    <property type="project" value="Ensembl"/>
</dbReference>
<dbReference type="GO" id="GO:2001034">
    <property type="term" value="P:positive regulation of double-strand break repair via nonhomologous end joining"/>
    <property type="evidence" value="ECO:0007669"/>
    <property type="project" value="Ensembl"/>
</dbReference>
<dbReference type="GO" id="GO:0005654">
    <property type="term" value="C:nucleoplasm"/>
    <property type="evidence" value="ECO:0007669"/>
    <property type="project" value="Ensembl"/>
</dbReference>
<feature type="domain" description="Shieldin complex subunit 2 first OB fold" evidence="2">
    <location>
        <begin position="428"/>
        <end position="564"/>
    </location>
</feature>
<feature type="domain" description="Shieldin complex subunit 2 C-terminal" evidence="1">
    <location>
        <begin position="734"/>
        <end position="899"/>
    </location>
</feature>
<dbReference type="OrthoDB" id="5963585at2759"/>
<dbReference type="PANTHER" id="PTHR14495:SF2">
    <property type="entry name" value="SHIELDIN COMPLEX SUBUNIT 2"/>
    <property type="match status" value="1"/>
</dbReference>
<sequence length="909" mass="103133">MSGRRQIHVFFGAPIIPTQLEVYEKKCSSIAAAEPWKELHLSYCGHALSFSSEKVKETGHVELQATNSVDLTHHIKNQFSLNSGQRRFEVAEDCMTSCVSVIGSMDILDSAPTRTGDLTYSDYQKSKDREIYKNQVAYQQLPQIFTKTEKRHRKQSKDCFSNSTESDTRHMKDNCCDISDLFSSAKQISIHLKSVGQEDVTSELNSVNHEHLSQYLEMCFPMKLEESKPKIIKNDCFNLAVSTDTEFLSIMTSSQVAIFAQKTFKKQAAQLSGLETGTMCVERKAALSQTFKLSHNAGKCISVTETEYRQESSKSRGLFSSEGARKTSCFESTKNPDSCENTKRSLQLFNVSEQLLNEIHIEPLSTGLLCSQVNYSHKFSSKRARTFEDTSSIINSVPKTENSKRAKLSCSSASPGIIADREKVLEFGKLQNTPLLLKNCCCKSQKYVVLVVVIHPCHVKEILIKSRSKSSSKIPIATIVVIDQSEVERKIVLWRAAAFWSLTVFPGDIVLLTDVTVYENLWFGEMMLQSTFASRLLNLGSCSAINPKEFSHVVDVGVLQDLLAYVSSKFTYLRDLPRMHPQKWDNIQHVQLDQLQQDTLIHSVLKIISISILTEAVYSYKGEKQRKVILTVEQVSDQPYIMVLWGAGAAWYPQLQKKKDHLWEFKNLLVQCSSISGTFELHTTPWSSCECLFDDDKRVIMFKEKFQRSEKSLMKMTDLSTHLMEKRSGLFQVKAQILELKFVIATDQFRQLILDSDTSLECILASLPLITYSGCAKCGLELQTDKNKIYKQCLRCLPLNEVKTFYRPALMTVEHGECDICIHVVSELMEKIFLNIPADWLNRLVGPSSDTTYAMIVADLCHSLLADTKASYLLEIRSHFVLDENSYPLQQDFHLLDFHPEIWSTDLCS</sequence>
<dbReference type="GeneTree" id="ENSGT00390000003133"/>
<dbReference type="KEGG" id="cpoo:109323997"/>
<reference evidence="4" key="2">
    <citation type="submission" date="2025-09" db="UniProtKB">
        <authorList>
            <consortium name="Ensembl"/>
        </authorList>
    </citation>
    <scope>IDENTIFICATION</scope>
</reference>
<dbReference type="OMA" id="TVHEDQW"/>
<dbReference type="AlphaFoldDB" id="A0A7M4EU53"/>
<dbReference type="Ensembl" id="ENSCPRT00005017449.1">
    <property type="protein sequence ID" value="ENSCPRP00005014864.1"/>
    <property type="gene ID" value="ENSCPRG00005010439.1"/>
</dbReference>
<evidence type="ECO:0000259" key="1">
    <source>
        <dbReference type="Pfam" id="PF15793"/>
    </source>
</evidence>
<dbReference type="PANTHER" id="PTHR14495">
    <property type="entry name" value="SHIELDIN COMPLEX SUBUNIT 2"/>
    <property type="match status" value="1"/>
</dbReference>
<name>A0A7M4EU53_CROPO</name>
<keyword evidence="5" id="KW-1185">Reference proteome</keyword>
<dbReference type="InterPro" id="IPR049507">
    <property type="entry name" value="SHLD2_OB1"/>
</dbReference>
<proteinExistence type="predicted"/>
<dbReference type="CTD" id="54537"/>
<reference evidence="4" key="1">
    <citation type="submission" date="2025-08" db="UniProtKB">
        <authorList>
            <consortium name="Ensembl"/>
        </authorList>
    </citation>
    <scope>IDENTIFICATION</scope>
</reference>
<dbReference type="GeneID" id="109323997"/>
<evidence type="ECO:0000259" key="3">
    <source>
        <dbReference type="Pfam" id="PF22779"/>
    </source>
</evidence>
<dbReference type="InterPro" id="IPR031589">
    <property type="entry name" value="SHLD2_C"/>
</dbReference>
<evidence type="ECO:0000313" key="4">
    <source>
        <dbReference type="Ensembl" id="ENSCPRP00005014864.1"/>
    </source>
</evidence>
<dbReference type="GO" id="GO:0045830">
    <property type="term" value="P:positive regulation of isotype switching"/>
    <property type="evidence" value="ECO:0007669"/>
    <property type="project" value="Ensembl"/>
</dbReference>
<dbReference type="InterPro" id="IPR053944">
    <property type="entry name" value="SHLD2_OB2"/>
</dbReference>
<gene>
    <name evidence="4" type="primary">SHLD2</name>
</gene>